<sequence length="56" mass="6296">MRLRCIHPLHSCLKTPIMIFYQAKATSLGGAAKQKKNETQPKPILLDMVNNSLVFV</sequence>
<gene>
    <name evidence="1" type="ORF">SLEP1_g4934</name>
</gene>
<dbReference type="Proteomes" id="UP001054252">
    <property type="component" value="Unassembled WGS sequence"/>
</dbReference>
<accession>A0AAV5HZ46</accession>
<protein>
    <submittedName>
        <fullName evidence="1">Uncharacterized protein</fullName>
    </submittedName>
</protein>
<name>A0AAV5HZ46_9ROSI</name>
<evidence type="ECO:0000313" key="1">
    <source>
        <dbReference type="EMBL" id="GKU91003.1"/>
    </source>
</evidence>
<evidence type="ECO:0000313" key="2">
    <source>
        <dbReference type="Proteomes" id="UP001054252"/>
    </source>
</evidence>
<reference evidence="1 2" key="1">
    <citation type="journal article" date="2021" name="Commun. Biol.">
        <title>The genome of Shorea leprosula (Dipterocarpaceae) highlights the ecological relevance of drought in aseasonal tropical rainforests.</title>
        <authorList>
            <person name="Ng K.K.S."/>
            <person name="Kobayashi M.J."/>
            <person name="Fawcett J.A."/>
            <person name="Hatakeyama M."/>
            <person name="Paape T."/>
            <person name="Ng C.H."/>
            <person name="Ang C.C."/>
            <person name="Tnah L.H."/>
            <person name="Lee C.T."/>
            <person name="Nishiyama T."/>
            <person name="Sese J."/>
            <person name="O'Brien M.J."/>
            <person name="Copetti D."/>
            <person name="Mohd Noor M.I."/>
            <person name="Ong R.C."/>
            <person name="Putra M."/>
            <person name="Sireger I.Z."/>
            <person name="Indrioko S."/>
            <person name="Kosugi Y."/>
            <person name="Izuno A."/>
            <person name="Isagi Y."/>
            <person name="Lee S.L."/>
            <person name="Shimizu K.K."/>
        </authorList>
    </citation>
    <scope>NUCLEOTIDE SEQUENCE [LARGE SCALE GENOMIC DNA]</scope>
    <source>
        <strain evidence="1">214</strain>
    </source>
</reference>
<dbReference type="EMBL" id="BPVZ01000004">
    <property type="protein sequence ID" value="GKU91003.1"/>
    <property type="molecule type" value="Genomic_DNA"/>
</dbReference>
<keyword evidence="2" id="KW-1185">Reference proteome</keyword>
<dbReference type="AlphaFoldDB" id="A0AAV5HZ46"/>
<organism evidence="1 2">
    <name type="scientific">Rubroshorea leprosula</name>
    <dbReference type="NCBI Taxonomy" id="152421"/>
    <lineage>
        <taxon>Eukaryota</taxon>
        <taxon>Viridiplantae</taxon>
        <taxon>Streptophyta</taxon>
        <taxon>Embryophyta</taxon>
        <taxon>Tracheophyta</taxon>
        <taxon>Spermatophyta</taxon>
        <taxon>Magnoliopsida</taxon>
        <taxon>eudicotyledons</taxon>
        <taxon>Gunneridae</taxon>
        <taxon>Pentapetalae</taxon>
        <taxon>rosids</taxon>
        <taxon>malvids</taxon>
        <taxon>Malvales</taxon>
        <taxon>Dipterocarpaceae</taxon>
        <taxon>Rubroshorea</taxon>
    </lineage>
</organism>
<comment type="caution">
    <text evidence="1">The sequence shown here is derived from an EMBL/GenBank/DDBJ whole genome shotgun (WGS) entry which is preliminary data.</text>
</comment>
<proteinExistence type="predicted"/>